<evidence type="ECO:0000313" key="2">
    <source>
        <dbReference type="EMBL" id="KAG6372898.1"/>
    </source>
</evidence>
<feature type="compositionally biased region" description="Low complexity" evidence="1">
    <location>
        <begin position="129"/>
        <end position="148"/>
    </location>
</feature>
<feature type="region of interest" description="Disordered" evidence="1">
    <location>
        <begin position="91"/>
        <end position="201"/>
    </location>
</feature>
<feature type="compositionally biased region" description="Low complexity" evidence="1">
    <location>
        <begin position="164"/>
        <end position="180"/>
    </location>
</feature>
<protein>
    <submittedName>
        <fullName evidence="2">Uncharacterized protein</fullName>
    </submittedName>
</protein>
<dbReference type="AlphaFoldDB" id="A0A8I2YKG5"/>
<organism evidence="2 3">
    <name type="scientific">Boletus reticuloceps</name>
    <dbReference type="NCBI Taxonomy" id="495285"/>
    <lineage>
        <taxon>Eukaryota</taxon>
        <taxon>Fungi</taxon>
        <taxon>Dikarya</taxon>
        <taxon>Basidiomycota</taxon>
        <taxon>Agaricomycotina</taxon>
        <taxon>Agaricomycetes</taxon>
        <taxon>Agaricomycetidae</taxon>
        <taxon>Boletales</taxon>
        <taxon>Boletineae</taxon>
        <taxon>Boletaceae</taxon>
        <taxon>Boletoideae</taxon>
        <taxon>Boletus</taxon>
    </lineage>
</organism>
<proteinExistence type="predicted"/>
<accession>A0A8I2YKG5</accession>
<comment type="caution">
    <text evidence="2">The sequence shown here is derived from an EMBL/GenBank/DDBJ whole genome shotgun (WGS) entry which is preliminary data.</text>
</comment>
<name>A0A8I2YKG5_9AGAM</name>
<gene>
    <name evidence="2" type="ORF">JVT61DRAFT_7338</name>
</gene>
<evidence type="ECO:0000313" key="3">
    <source>
        <dbReference type="Proteomes" id="UP000683000"/>
    </source>
</evidence>
<dbReference type="Proteomes" id="UP000683000">
    <property type="component" value="Unassembled WGS sequence"/>
</dbReference>
<dbReference type="EMBL" id="JAGFBS010000025">
    <property type="protein sequence ID" value="KAG6372898.1"/>
    <property type="molecule type" value="Genomic_DNA"/>
</dbReference>
<reference evidence="2" key="1">
    <citation type="submission" date="2021-03" db="EMBL/GenBank/DDBJ databases">
        <title>Evolutionary innovations through gain and loss of genes in the ectomycorrhizal Boletales.</title>
        <authorList>
            <person name="Wu G."/>
            <person name="Miyauchi S."/>
            <person name="Morin E."/>
            <person name="Yang Z.-L."/>
            <person name="Xu J."/>
            <person name="Martin F.M."/>
        </authorList>
    </citation>
    <scope>NUCLEOTIDE SEQUENCE</scope>
    <source>
        <strain evidence="2">BR01</strain>
    </source>
</reference>
<keyword evidence="3" id="KW-1185">Reference proteome</keyword>
<sequence length="219" mass="22689">MRTQIPIWVQIPIPITQDHLSIRLRRVDAVMADVIARVAHAPVQRSVVDVTKEVNVASGAMTSLDPGVIGSRRPGSQRVPDYMTMTTVRDGLTASVTNRPSPVGAGSGVGTTSFYSDPPNYLSPGDAPSRSSSSSSLSSRMSGRSPISANASGIFHAHGASNMGPGSRSPQPRPTPSTGTSAGGGVYAQPQPTRPLGSSPGQYALSAYAGLSSMQFLSQ</sequence>
<evidence type="ECO:0000256" key="1">
    <source>
        <dbReference type="SAM" id="MobiDB-lite"/>
    </source>
</evidence>